<organism evidence="1 2">
    <name type="scientific">Liparis tanakae</name>
    <name type="common">Tanaka's snailfish</name>
    <dbReference type="NCBI Taxonomy" id="230148"/>
    <lineage>
        <taxon>Eukaryota</taxon>
        <taxon>Metazoa</taxon>
        <taxon>Chordata</taxon>
        <taxon>Craniata</taxon>
        <taxon>Vertebrata</taxon>
        <taxon>Euteleostomi</taxon>
        <taxon>Actinopterygii</taxon>
        <taxon>Neopterygii</taxon>
        <taxon>Teleostei</taxon>
        <taxon>Neoteleostei</taxon>
        <taxon>Acanthomorphata</taxon>
        <taxon>Eupercaria</taxon>
        <taxon>Perciformes</taxon>
        <taxon>Cottioidei</taxon>
        <taxon>Cottales</taxon>
        <taxon>Liparidae</taxon>
        <taxon>Liparis</taxon>
    </lineage>
</organism>
<accession>A0A4Z2E6M4</accession>
<keyword evidence="2" id="KW-1185">Reference proteome</keyword>
<dbReference type="Proteomes" id="UP000314294">
    <property type="component" value="Unassembled WGS sequence"/>
</dbReference>
<sequence length="168" mass="18856">MRSVRCDAPKGRRLYNEGETWLKLHSGTRRVVHLVEDLVQRVLIDVHVDALGRDQRNEDERRGEEEEGETRLTSRTCWTSTVVMKPRLSLSNLWKRFLYLRGQRSEVSPSPSLQLLKQGGGASPGHFLVVQVDLGGLGQLFGAGPVAHLQVQELPGRLQLGLKGELNK</sequence>
<name>A0A4Z2E6M4_9TELE</name>
<evidence type="ECO:0000313" key="1">
    <source>
        <dbReference type="EMBL" id="TNN24448.1"/>
    </source>
</evidence>
<evidence type="ECO:0000313" key="2">
    <source>
        <dbReference type="Proteomes" id="UP000314294"/>
    </source>
</evidence>
<dbReference type="EMBL" id="SRLO01015347">
    <property type="protein sequence ID" value="TNN24448.1"/>
    <property type="molecule type" value="Genomic_DNA"/>
</dbReference>
<comment type="caution">
    <text evidence="1">The sequence shown here is derived from an EMBL/GenBank/DDBJ whole genome shotgun (WGS) entry which is preliminary data.</text>
</comment>
<protein>
    <submittedName>
        <fullName evidence="1">Uncharacterized protein</fullName>
    </submittedName>
</protein>
<proteinExistence type="predicted"/>
<reference evidence="1 2" key="1">
    <citation type="submission" date="2019-03" db="EMBL/GenBank/DDBJ databases">
        <title>First draft genome of Liparis tanakae, snailfish: a comprehensive survey of snailfish specific genes.</title>
        <authorList>
            <person name="Kim W."/>
            <person name="Song I."/>
            <person name="Jeong J.-H."/>
            <person name="Kim D."/>
            <person name="Kim S."/>
            <person name="Ryu S."/>
            <person name="Song J.Y."/>
            <person name="Lee S.K."/>
        </authorList>
    </citation>
    <scope>NUCLEOTIDE SEQUENCE [LARGE SCALE GENOMIC DNA]</scope>
    <source>
        <tissue evidence="1">Muscle</tissue>
    </source>
</reference>
<dbReference type="AlphaFoldDB" id="A0A4Z2E6M4"/>
<gene>
    <name evidence="1" type="ORF">EYF80_065427</name>
</gene>